<dbReference type="AlphaFoldDB" id="A0A520KYY9"/>
<feature type="transmembrane region" description="Helical" evidence="1">
    <location>
        <begin position="70"/>
        <end position="88"/>
    </location>
</feature>
<sequence>MYKTFTDHLLYMREEKRMRRPVKKTIVEKLPILAILCTFLLIQILSILMIPAFQETNIRAFEDPESFYNPIYFIVMIIAFTLLILLLAKYKVKILIRIIIVFAVFSTLVLGLSAFIPEV</sequence>
<name>A0A520KYY9_9EURY</name>
<dbReference type="InterPro" id="IPR010545">
    <property type="entry name" value="SPP"/>
</dbReference>
<feature type="non-terminal residue" evidence="2">
    <location>
        <position position="119"/>
    </location>
</feature>
<protein>
    <submittedName>
        <fullName evidence="2">Uncharacterized protein</fullName>
    </submittedName>
</protein>
<reference evidence="2 3" key="1">
    <citation type="journal article" date="2019" name="Nat. Microbiol.">
        <title>Wide diversity of methane and short-chain alkane metabolisms in uncultured archaea.</title>
        <authorList>
            <person name="Borrel G."/>
            <person name="Adam P.S."/>
            <person name="McKay L.J."/>
            <person name="Chen L.X."/>
            <person name="Sierra-Garcia I.N."/>
            <person name="Sieber C.M."/>
            <person name="Letourneur Q."/>
            <person name="Ghozlane A."/>
            <person name="Andersen G.L."/>
            <person name="Li W.J."/>
            <person name="Hallam S.J."/>
            <person name="Muyzer G."/>
            <person name="de Oliveira V.M."/>
            <person name="Inskeep W.P."/>
            <person name="Banfield J.F."/>
            <person name="Gribaldo S."/>
        </authorList>
    </citation>
    <scope>NUCLEOTIDE SEQUENCE [LARGE SCALE GENOMIC DNA]</scope>
    <source>
        <strain evidence="2">NM1b</strain>
    </source>
</reference>
<accession>A0A520KYY9</accession>
<dbReference type="EMBL" id="RXIL01000014">
    <property type="protein sequence ID" value="RZN73309.1"/>
    <property type="molecule type" value="Genomic_DNA"/>
</dbReference>
<evidence type="ECO:0000256" key="1">
    <source>
        <dbReference type="SAM" id="Phobius"/>
    </source>
</evidence>
<feature type="transmembrane region" description="Helical" evidence="1">
    <location>
        <begin position="95"/>
        <end position="116"/>
    </location>
</feature>
<comment type="caution">
    <text evidence="2">The sequence shown here is derived from an EMBL/GenBank/DDBJ whole genome shotgun (WGS) entry which is preliminary data.</text>
</comment>
<evidence type="ECO:0000313" key="3">
    <source>
        <dbReference type="Proteomes" id="UP000320766"/>
    </source>
</evidence>
<feature type="transmembrane region" description="Helical" evidence="1">
    <location>
        <begin position="26"/>
        <end position="50"/>
    </location>
</feature>
<proteinExistence type="predicted"/>
<dbReference type="Proteomes" id="UP000320766">
    <property type="component" value="Unassembled WGS sequence"/>
</dbReference>
<gene>
    <name evidence="2" type="ORF">EF807_00775</name>
</gene>
<organism evidence="2 3">
    <name type="scientific">Candidatus Methanolliviera hydrocarbonicum</name>
    <dbReference type="NCBI Taxonomy" id="2491085"/>
    <lineage>
        <taxon>Archaea</taxon>
        <taxon>Methanobacteriati</taxon>
        <taxon>Methanobacteriota</taxon>
        <taxon>Candidatus Methanoliparia</taxon>
        <taxon>Candidatus Methanoliparales</taxon>
        <taxon>Candidatus Methanollivieraceae</taxon>
        <taxon>Candidatus Methanolliviera</taxon>
    </lineage>
</organism>
<keyword evidence="1" id="KW-0812">Transmembrane</keyword>
<evidence type="ECO:0000313" key="2">
    <source>
        <dbReference type="EMBL" id="RZN73309.1"/>
    </source>
</evidence>
<keyword evidence="1" id="KW-1133">Transmembrane helix</keyword>
<keyword evidence="1" id="KW-0472">Membrane</keyword>
<dbReference type="Pfam" id="PF06550">
    <property type="entry name" value="SPP"/>
    <property type="match status" value="1"/>
</dbReference>